<accession>A0A0A9B8F9</accession>
<dbReference type="EMBL" id="GBRH01237631">
    <property type="protein sequence ID" value="JAD60264.1"/>
    <property type="molecule type" value="Transcribed_RNA"/>
</dbReference>
<dbReference type="AlphaFoldDB" id="A0A0A9B8F9"/>
<organism evidence="1">
    <name type="scientific">Arundo donax</name>
    <name type="common">Giant reed</name>
    <name type="synonym">Donax arundinaceus</name>
    <dbReference type="NCBI Taxonomy" id="35708"/>
    <lineage>
        <taxon>Eukaryota</taxon>
        <taxon>Viridiplantae</taxon>
        <taxon>Streptophyta</taxon>
        <taxon>Embryophyta</taxon>
        <taxon>Tracheophyta</taxon>
        <taxon>Spermatophyta</taxon>
        <taxon>Magnoliopsida</taxon>
        <taxon>Liliopsida</taxon>
        <taxon>Poales</taxon>
        <taxon>Poaceae</taxon>
        <taxon>PACMAD clade</taxon>
        <taxon>Arundinoideae</taxon>
        <taxon>Arundineae</taxon>
        <taxon>Arundo</taxon>
    </lineage>
</organism>
<reference evidence="1" key="2">
    <citation type="journal article" date="2015" name="Data Brief">
        <title>Shoot transcriptome of the giant reed, Arundo donax.</title>
        <authorList>
            <person name="Barrero R.A."/>
            <person name="Guerrero F.D."/>
            <person name="Moolhuijzen P."/>
            <person name="Goolsby J.A."/>
            <person name="Tidwell J."/>
            <person name="Bellgard S.E."/>
            <person name="Bellgard M.I."/>
        </authorList>
    </citation>
    <scope>NUCLEOTIDE SEQUENCE</scope>
    <source>
        <tissue evidence="1">Shoot tissue taken approximately 20 cm above the soil surface</tissue>
    </source>
</reference>
<proteinExistence type="predicted"/>
<reference evidence="1" key="1">
    <citation type="submission" date="2014-09" db="EMBL/GenBank/DDBJ databases">
        <authorList>
            <person name="Magalhaes I.L.F."/>
            <person name="Oliveira U."/>
            <person name="Santos F.R."/>
            <person name="Vidigal T.H.D.A."/>
            <person name="Brescovit A.D."/>
            <person name="Santos A.J."/>
        </authorList>
    </citation>
    <scope>NUCLEOTIDE SEQUENCE</scope>
    <source>
        <tissue evidence="1">Shoot tissue taken approximately 20 cm above the soil surface</tissue>
    </source>
</reference>
<protein>
    <submittedName>
        <fullName evidence="1">Uncharacterized protein</fullName>
    </submittedName>
</protein>
<name>A0A0A9B8F9_ARUDO</name>
<evidence type="ECO:0000313" key="1">
    <source>
        <dbReference type="EMBL" id="JAD60264.1"/>
    </source>
</evidence>
<sequence>MFSYYGITYWFCQNTSSGAHSSS</sequence>